<keyword evidence="1" id="KW-0472">Membrane</keyword>
<keyword evidence="1" id="KW-1133">Transmembrane helix</keyword>
<evidence type="ECO:0000256" key="1">
    <source>
        <dbReference type="SAM" id="Phobius"/>
    </source>
</evidence>
<dbReference type="InterPro" id="IPR025565">
    <property type="entry name" value="DUF4328"/>
</dbReference>
<dbReference type="Pfam" id="PF14219">
    <property type="entry name" value="DUF4328"/>
    <property type="match status" value="1"/>
</dbReference>
<comment type="caution">
    <text evidence="3">The sequence shown here is derived from an EMBL/GenBank/DDBJ whole genome shotgun (WGS) entry which is preliminary data.</text>
</comment>
<keyword evidence="4" id="KW-1185">Reference proteome</keyword>
<feature type="transmembrane region" description="Helical" evidence="1">
    <location>
        <begin position="217"/>
        <end position="238"/>
    </location>
</feature>
<proteinExistence type="predicted"/>
<evidence type="ECO:0000313" key="4">
    <source>
        <dbReference type="Proteomes" id="UP000448199"/>
    </source>
</evidence>
<evidence type="ECO:0000259" key="2">
    <source>
        <dbReference type="Pfam" id="PF14219"/>
    </source>
</evidence>
<dbReference type="Proteomes" id="UP000448199">
    <property type="component" value="Unassembled WGS sequence"/>
</dbReference>
<name>A0A844XP24_9SPHN</name>
<feature type="transmembrane region" description="Helical" evidence="1">
    <location>
        <begin position="143"/>
        <end position="164"/>
    </location>
</feature>
<gene>
    <name evidence="3" type="ORF">GRI69_01810</name>
</gene>
<dbReference type="OrthoDB" id="4174975at2"/>
<feature type="transmembrane region" description="Helical" evidence="1">
    <location>
        <begin position="12"/>
        <end position="34"/>
    </location>
</feature>
<sequence>MSIESKLRSLRSSSIVVTVFALLLVCAGLVQIGLGGLAVSKEYERIEKVEQMARQSATFYGYQSQRSALESEYNRSSTAFFLEGRFMPATDGLTLGDPAVIAAIALLLFGLGFLVAAMIWVWRAHGNLSEAGVRTRYGPGKAIAAYLVPAVNLILPFEAMRELYNRSHGEPEDFAHSTVEDVTAWWTSVVVGLLIFSAMIVKFMLDAGTSLIIMTPIWMEFTIIAFALILLLLAAYLFSGLARKITAAQHEHLHEIAASAPEMEEPSRMSVNVITS</sequence>
<organism evidence="3 4">
    <name type="scientific">Qipengyuania vulgaris</name>
    <dbReference type="NCBI Taxonomy" id="291985"/>
    <lineage>
        <taxon>Bacteria</taxon>
        <taxon>Pseudomonadati</taxon>
        <taxon>Pseudomonadota</taxon>
        <taxon>Alphaproteobacteria</taxon>
        <taxon>Sphingomonadales</taxon>
        <taxon>Erythrobacteraceae</taxon>
        <taxon>Qipengyuania</taxon>
    </lineage>
</organism>
<protein>
    <submittedName>
        <fullName evidence="3">DUF4328 domain-containing protein</fullName>
    </submittedName>
</protein>
<feature type="domain" description="DUF4328" evidence="2">
    <location>
        <begin position="100"/>
        <end position="236"/>
    </location>
</feature>
<dbReference type="EMBL" id="WTYC01000001">
    <property type="protein sequence ID" value="MXO46997.1"/>
    <property type="molecule type" value="Genomic_DNA"/>
</dbReference>
<accession>A0A844XP24</accession>
<feature type="transmembrane region" description="Helical" evidence="1">
    <location>
        <begin position="184"/>
        <end position="205"/>
    </location>
</feature>
<keyword evidence="1" id="KW-0812">Transmembrane</keyword>
<reference evidence="3 4" key="1">
    <citation type="submission" date="2019-12" db="EMBL/GenBank/DDBJ databases">
        <title>Genomic-based taxomic classification of the family Erythrobacteraceae.</title>
        <authorList>
            <person name="Xu L."/>
        </authorList>
    </citation>
    <scope>NUCLEOTIDE SEQUENCE [LARGE SCALE GENOMIC DNA]</scope>
    <source>
        <strain evidence="3 4">DSM 17792</strain>
    </source>
</reference>
<dbReference type="AlphaFoldDB" id="A0A844XP24"/>
<feature type="transmembrane region" description="Helical" evidence="1">
    <location>
        <begin position="99"/>
        <end position="122"/>
    </location>
</feature>
<evidence type="ECO:0000313" key="3">
    <source>
        <dbReference type="EMBL" id="MXO46997.1"/>
    </source>
</evidence>
<dbReference type="RefSeq" id="WP_160726603.1">
    <property type="nucleotide sequence ID" value="NZ_WTYC01000001.1"/>
</dbReference>